<name>A0AA49GGE1_9BACT</name>
<evidence type="ECO:0000313" key="3">
    <source>
        <dbReference type="EMBL" id="WKK80401.1"/>
    </source>
</evidence>
<dbReference type="InterPro" id="IPR007712">
    <property type="entry name" value="RelE/ParE_toxin"/>
</dbReference>
<dbReference type="EMBL" id="CP129968">
    <property type="protein sequence ID" value="WKK80401.1"/>
    <property type="molecule type" value="Genomic_DNA"/>
</dbReference>
<dbReference type="Gene3D" id="3.30.2310.20">
    <property type="entry name" value="RelE-like"/>
    <property type="match status" value="1"/>
</dbReference>
<evidence type="ECO:0000313" key="5">
    <source>
        <dbReference type="EMBL" id="WNB17014.1"/>
    </source>
</evidence>
<dbReference type="EMBL" id="CP129968">
    <property type="protein sequence ID" value="WNB17014.1"/>
    <property type="molecule type" value="Genomic_DNA"/>
</dbReference>
<evidence type="ECO:0000313" key="4">
    <source>
        <dbReference type="EMBL" id="WKK80426.1"/>
    </source>
</evidence>
<evidence type="ECO:0000313" key="2">
    <source>
        <dbReference type="EMBL" id="WKK80390.1"/>
    </source>
</evidence>
<dbReference type="AlphaFoldDB" id="A0AA49GGE1"/>
<protein>
    <submittedName>
        <fullName evidence="4">Type II toxin-antitoxin system RelE/ParE family toxin</fullName>
    </submittedName>
</protein>
<dbReference type="Proteomes" id="UP001232019">
    <property type="component" value="Chromosome"/>
</dbReference>
<dbReference type="KEGG" id="marp:QYS47_32600"/>
<dbReference type="KEGG" id="marp:QYS47_25060"/>
<evidence type="ECO:0000256" key="1">
    <source>
        <dbReference type="ARBA" id="ARBA00022649"/>
    </source>
</evidence>
<proteinExistence type="predicted"/>
<dbReference type="KEGG" id="marp:QYS47_25265"/>
<dbReference type="RefSeq" id="WP_302124789.1">
    <property type="nucleotide sequence ID" value="NZ_CP129968.2"/>
</dbReference>
<dbReference type="InterPro" id="IPR035093">
    <property type="entry name" value="RelE/ParE_toxin_dom_sf"/>
</dbReference>
<accession>A0AA49GGE1</accession>
<dbReference type="EMBL" id="CP129968">
    <property type="protein sequence ID" value="WKK80390.1"/>
    <property type="molecule type" value="Genomic_DNA"/>
</dbReference>
<dbReference type="KEGG" id="marp:QYS47_25125"/>
<dbReference type="EMBL" id="CP129968">
    <property type="protein sequence ID" value="WKK80426.1"/>
    <property type="molecule type" value="Genomic_DNA"/>
</dbReference>
<dbReference type="SUPFAM" id="SSF143011">
    <property type="entry name" value="RelE-like"/>
    <property type="match status" value="1"/>
</dbReference>
<organism evidence="4">
    <name type="scientific">Marivirga arenosa</name>
    <dbReference type="NCBI Taxonomy" id="3059076"/>
    <lineage>
        <taxon>Bacteria</taxon>
        <taxon>Pseudomonadati</taxon>
        <taxon>Bacteroidota</taxon>
        <taxon>Cytophagia</taxon>
        <taxon>Cytophagales</taxon>
        <taxon>Marivirgaceae</taxon>
        <taxon>Marivirga</taxon>
    </lineage>
</organism>
<reference evidence="4" key="1">
    <citation type="submission" date="2023-08" db="EMBL/GenBank/DDBJ databases">
        <title>Comparative genomics and taxonomic characterization of three novel marine species of genus Marivirga.</title>
        <authorList>
            <person name="Muhammad N."/>
            <person name="Kim S.-G."/>
        </authorList>
    </citation>
    <scope>NUCLEOTIDE SEQUENCE</scope>
    <source>
        <strain evidence="4">BKB1-2</strain>
    </source>
</reference>
<sequence>MVKKRLGIIWDDEAKRSLRSIYNYIKKRESIEVAKKVRNEIVAQSKSLSDFPEKFEEEPNLKGEPGNYRYKVIWSYKIIYEITSKAILILDIFHTSRDPSNIQKKR</sequence>
<keyword evidence="1" id="KW-1277">Toxin-antitoxin system</keyword>
<gene>
    <name evidence="2" type="ORF">QYS47_25060</name>
    <name evidence="3" type="ORF">QYS47_25125</name>
    <name evidence="4" type="ORF">QYS47_25265</name>
    <name evidence="5" type="ORF">QYS47_32600</name>
</gene>
<dbReference type="Pfam" id="PF05016">
    <property type="entry name" value="ParE_toxin"/>
    <property type="match status" value="1"/>
</dbReference>